<feature type="compositionally biased region" description="Polar residues" evidence="1">
    <location>
        <begin position="100"/>
        <end position="113"/>
    </location>
</feature>
<feature type="region of interest" description="Disordered" evidence="1">
    <location>
        <begin position="98"/>
        <end position="122"/>
    </location>
</feature>
<dbReference type="EMBL" id="JAEACU010000006">
    <property type="protein sequence ID" value="KAH7524603.1"/>
    <property type="molecule type" value="Genomic_DNA"/>
</dbReference>
<evidence type="ECO:0000313" key="2">
    <source>
        <dbReference type="EMBL" id="KAH7524603.1"/>
    </source>
</evidence>
<dbReference type="AlphaFoldDB" id="A0A978V9L8"/>
<dbReference type="Proteomes" id="UP000813462">
    <property type="component" value="Unassembled WGS sequence"/>
</dbReference>
<reference evidence="2" key="1">
    <citation type="journal article" date="2021" name="Front. Plant Sci.">
        <title>Chromosome-Scale Genome Assembly for Chinese Sour Jujube and Insights Into Its Genome Evolution and Domestication Signature.</title>
        <authorList>
            <person name="Shen L.-Y."/>
            <person name="Luo H."/>
            <person name="Wang X.-L."/>
            <person name="Wang X.-M."/>
            <person name="Qiu X.-J."/>
            <person name="Liu H."/>
            <person name="Zhou S.-S."/>
            <person name="Jia K.-H."/>
            <person name="Nie S."/>
            <person name="Bao Y.-T."/>
            <person name="Zhang R.-G."/>
            <person name="Yun Q.-Z."/>
            <person name="Chai Y.-H."/>
            <person name="Lu J.-Y."/>
            <person name="Li Y."/>
            <person name="Zhao S.-W."/>
            <person name="Mao J.-F."/>
            <person name="Jia S.-G."/>
            <person name="Mao Y.-M."/>
        </authorList>
    </citation>
    <scope>NUCLEOTIDE SEQUENCE</scope>
    <source>
        <strain evidence="2">AT0</strain>
        <tissue evidence="2">Leaf</tissue>
    </source>
</reference>
<name>A0A978V9L8_ZIZJJ</name>
<accession>A0A978V9L8</accession>
<comment type="caution">
    <text evidence="2">The sequence shown here is derived from an EMBL/GenBank/DDBJ whole genome shotgun (WGS) entry which is preliminary data.</text>
</comment>
<evidence type="ECO:0000256" key="1">
    <source>
        <dbReference type="SAM" id="MobiDB-lite"/>
    </source>
</evidence>
<sequence>MSVQDFDFSSSTFWVQIHGLPLQYLNKDNAIKIGGHLKNSCKAKGCTSSTKEDDEYGSWLRAEEGSFFIAYTQSGEVPEPIRRARELLEALSEVSEQVGRPTSSFNPKNQKVTTPDAEGSSRQRVAMIAKSKAFAMDTLKDISRDKEGIRHEDSVKDLIHFRFGVEQVKEEKERRLVGLKRKARNIEPKKGSKWAKLSKESISKEEAHDLKPIESCP</sequence>
<proteinExistence type="predicted"/>
<evidence type="ECO:0000313" key="3">
    <source>
        <dbReference type="Proteomes" id="UP000813462"/>
    </source>
</evidence>
<feature type="region of interest" description="Disordered" evidence="1">
    <location>
        <begin position="188"/>
        <end position="217"/>
    </location>
</feature>
<organism evidence="2 3">
    <name type="scientific">Ziziphus jujuba var. spinosa</name>
    <dbReference type="NCBI Taxonomy" id="714518"/>
    <lineage>
        <taxon>Eukaryota</taxon>
        <taxon>Viridiplantae</taxon>
        <taxon>Streptophyta</taxon>
        <taxon>Embryophyta</taxon>
        <taxon>Tracheophyta</taxon>
        <taxon>Spermatophyta</taxon>
        <taxon>Magnoliopsida</taxon>
        <taxon>eudicotyledons</taxon>
        <taxon>Gunneridae</taxon>
        <taxon>Pentapetalae</taxon>
        <taxon>rosids</taxon>
        <taxon>fabids</taxon>
        <taxon>Rosales</taxon>
        <taxon>Rhamnaceae</taxon>
        <taxon>Paliureae</taxon>
        <taxon>Ziziphus</taxon>
    </lineage>
</organism>
<feature type="compositionally biased region" description="Basic and acidic residues" evidence="1">
    <location>
        <begin position="197"/>
        <end position="217"/>
    </location>
</feature>
<gene>
    <name evidence="2" type="ORF">FEM48_Zijuj06G0136900</name>
</gene>
<evidence type="ECO:0008006" key="4">
    <source>
        <dbReference type="Google" id="ProtNLM"/>
    </source>
</evidence>
<protein>
    <recommendedName>
        <fullName evidence="4">DUF4283 domain-containing protein</fullName>
    </recommendedName>
</protein>